<dbReference type="Pfam" id="PF13191">
    <property type="entry name" value="AAA_16"/>
    <property type="match status" value="1"/>
</dbReference>
<proteinExistence type="predicted"/>
<dbReference type="PANTHER" id="PTHR43642">
    <property type="entry name" value="HYBRID SIGNAL TRANSDUCTION HISTIDINE KINASE G"/>
    <property type="match status" value="1"/>
</dbReference>
<dbReference type="EMBL" id="CAICTM010002042">
    <property type="protein sequence ID" value="CAB9527682.1"/>
    <property type="molecule type" value="Genomic_DNA"/>
</dbReference>
<dbReference type="PANTHER" id="PTHR43642:SF1">
    <property type="entry name" value="HYBRID SIGNAL TRANSDUCTION HISTIDINE KINASE G"/>
    <property type="match status" value="1"/>
</dbReference>
<gene>
    <name evidence="3" type="ORF">SEMRO_2044_G312410.1</name>
</gene>
<dbReference type="Proteomes" id="UP001153069">
    <property type="component" value="Unassembled WGS sequence"/>
</dbReference>
<name>A0A9N8HW03_9STRA</name>
<organism evidence="3 4">
    <name type="scientific">Seminavis robusta</name>
    <dbReference type="NCBI Taxonomy" id="568900"/>
    <lineage>
        <taxon>Eukaryota</taxon>
        <taxon>Sar</taxon>
        <taxon>Stramenopiles</taxon>
        <taxon>Ochrophyta</taxon>
        <taxon>Bacillariophyta</taxon>
        <taxon>Bacillariophyceae</taxon>
        <taxon>Bacillariophycidae</taxon>
        <taxon>Naviculales</taxon>
        <taxon>Naviculaceae</taxon>
        <taxon>Seminavis</taxon>
    </lineage>
</organism>
<dbReference type="InterPro" id="IPR027417">
    <property type="entry name" value="P-loop_NTPase"/>
</dbReference>
<dbReference type="AlphaFoldDB" id="A0A9N8HW03"/>
<evidence type="ECO:0000256" key="1">
    <source>
        <dbReference type="SAM" id="MobiDB-lite"/>
    </source>
</evidence>
<dbReference type="InterPro" id="IPR053159">
    <property type="entry name" value="Hybrid_Histidine_Kinase"/>
</dbReference>
<dbReference type="SUPFAM" id="SSF52540">
    <property type="entry name" value="P-loop containing nucleoside triphosphate hydrolases"/>
    <property type="match status" value="1"/>
</dbReference>
<accession>A0A9N8HW03</accession>
<evidence type="ECO:0000313" key="4">
    <source>
        <dbReference type="Proteomes" id="UP001153069"/>
    </source>
</evidence>
<dbReference type="Gene3D" id="3.40.50.300">
    <property type="entry name" value="P-loop containing nucleotide triphosphate hydrolases"/>
    <property type="match status" value="1"/>
</dbReference>
<reference evidence="3" key="1">
    <citation type="submission" date="2020-06" db="EMBL/GenBank/DDBJ databases">
        <authorList>
            <consortium name="Plant Systems Biology data submission"/>
        </authorList>
    </citation>
    <scope>NUCLEOTIDE SEQUENCE</scope>
    <source>
        <strain evidence="3">D6</strain>
    </source>
</reference>
<evidence type="ECO:0000259" key="2">
    <source>
        <dbReference type="Pfam" id="PF13191"/>
    </source>
</evidence>
<feature type="region of interest" description="Disordered" evidence="1">
    <location>
        <begin position="1"/>
        <end position="42"/>
    </location>
</feature>
<protein>
    <submittedName>
        <fullName evidence="3">Transcriptional regulator</fullName>
    </submittedName>
</protein>
<comment type="caution">
    <text evidence="3">The sequence shown here is derived from an EMBL/GenBank/DDBJ whole genome shotgun (WGS) entry which is preliminary data.</text>
</comment>
<feature type="domain" description="Orc1-like AAA ATPase" evidence="2">
    <location>
        <begin position="86"/>
        <end position="269"/>
    </location>
</feature>
<dbReference type="OrthoDB" id="60033at2759"/>
<keyword evidence="4" id="KW-1185">Reference proteome</keyword>
<dbReference type="InterPro" id="IPR041664">
    <property type="entry name" value="AAA_16"/>
</dbReference>
<sequence>MMMRTRKKEDPLRNSGGSGSLRHSWNTSHSPDDGSPDLNHKTCLGSRRRMSLRSSFYQPKSSSILPSNPDLEEITQLQFSFDDDDLCGRTHELAVLQHALEASSRCRNSEKHVILCGGSSGVGKTALVAAAIRRSQCIRVEGKFDFSQQHTPYSGITQACRGLCDYYLAARPSAQQIQDLREALGSSACVLAQLLPSLLALLEMPEQAMISNNNKNAMRLEEAPHRFRFAIGQFLWTIGRWENPPIICLDDLQWCDEESFKLLEMLLLQQDVYDTTTVTRSNDNNNNHHHSGGLVVVGCYRDNTDNTTDSQANSLKHWIRVLEDAAAATNGDAMTLTQLSLANLSVDAVNEMLAQVLSMEATESTTTTCMTTLEFAKVVHHKTAGNPFFVIEFLKGLSEQELLTFHLGLMKWTWNLEEIVFNTKATDNVIDLMQKKMESLPSAMFEILPLAAQLGSTFLARHLSAVVKAFQLAARPNKNNKNTQKEQQQQVSPDEWLKACVDEGFITRLENDKYCWVHDKVQEAARALVPRDRLDALQFRVGEILLQNLTPTEITENILVVANLLRKGLAYRSDIQEWKCVEIAKLLLEAGRIAMNSASFVQAAEYLQAGIHFLPPEHWTTRYELSLELYTSAAEAEYCTGGSDNMQEHCMAVVTQEDRPMSERFRAYNVLISYVWSTNDMKRAAKMALHVLSELGCKLPKRAKVLHILAGIVHMNGATKKFGPDAVLCHENMTDLQKIQAMALLDKLATITYMLRSDYLPLAILKSFQWSIKHGMSEYSPSAFSLVALIFMSKLKDFERSRTYANYAVSLAESKPEYEVALSRTLFITHHFVLHASLPYQTCMKKFVQGHTSGLATGDVENACFNALLYLDLSFLVGRNLNSLNVDWQVYTEQMRSFSQFQQRNAAVHKWQVAQCLMGQTEDPLVLKGGVFDIDDFNTEVMGASVVTSCYYALIHLAYFMCDDVNGAERVLELHRMYQEEDLNPGSSVDDAYRGHSGVLCYSAFRKTKKIKYLLRAKKCHKHIQVASRKGNPNYPHIEKLLDAEYAALVGRKSPAKKCYQDAIALAARLGLVHEQAMVNERFARYISDRGEHSESQYHMGCAINLYREWGATAKVDQLQNFAVGTATKSAIV</sequence>
<evidence type="ECO:0000313" key="3">
    <source>
        <dbReference type="EMBL" id="CAB9527682.1"/>
    </source>
</evidence>